<dbReference type="InterPro" id="IPR009495">
    <property type="entry name" value="NrsF"/>
</dbReference>
<dbReference type="Proteomes" id="UP001595420">
    <property type="component" value="Unassembled WGS sequence"/>
</dbReference>
<feature type="transmembrane region" description="Helical" evidence="1">
    <location>
        <begin position="90"/>
        <end position="114"/>
    </location>
</feature>
<feature type="transmembrane region" description="Helical" evidence="1">
    <location>
        <begin position="181"/>
        <end position="200"/>
    </location>
</feature>
<sequence length="213" mass="22739">MQTDELISRLSQGLTPVRRVTPPMRAALGWLALAFGVVAVAVALSGFRHDLEHRLMLMHEQVNMVAALATGAAAAVAAFHLALPDRSERWALLPLPFAAFWISGLGWGCIAEFVERGWPALGMSLGCMSFIIGFGLPLTLGMLWMTRHAARIRPGPVAALAGLAAAAIASVGLSLVHHLDAAAMVLIWHGGSVLLVMLLARRWGARAMQAMRP</sequence>
<name>A0ABV7BV65_9PROT</name>
<feature type="transmembrane region" description="Helical" evidence="1">
    <location>
        <begin position="120"/>
        <end position="145"/>
    </location>
</feature>
<proteinExistence type="predicted"/>
<organism evidence="2 3">
    <name type="scientific">Falsiroseomonas tokyonensis</name>
    <dbReference type="NCBI Taxonomy" id="430521"/>
    <lineage>
        <taxon>Bacteria</taxon>
        <taxon>Pseudomonadati</taxon>
        <taxon>Pseudomonadota</taxon>
        <taxon>Alphaproteobacteria</taxon>
        <taxon>Acetobacterales</taxon>
        <taxon>Roseomonadaceae</taxon>
        <taxon>Falsiroseomonas</taxon>
    </lineage>
</organism>
<evidence type="ECO:0000313" key="2">
    <source>
        <dbReference type="EMBL" id="MFC3000594.1"/>
    </source>
</evidence>
<keyword evidence="3" id="KW-1185">Reference proteome</keyword>
<feature type="transmembrane region" description="Helical" evidence="1">
    <location>
        <begin position="157"/>
        <end position="175"/>
    </location>
</feature>
<dbReference type="Pfam" id="PF06532">
    <property type="entry name" value="NrsF"/>
    <property type="match status" value="1"/>
</dbReference>
<accession>A0ABV7BV65</accession>
<dbReference type="EMBL" id="JBHRSB010000003">
    <property type="protein sequence ID" value="MFC3000594.1"/>
    <property type="molecule type" value="Genomic_DNA"/>
</dbReference>
<comment type="caution">
    <text evidence="2">The sequence shown here is derived from an EMBL/GenBank/DDBJ whole genome shotgun (WGS) entry which is preliminary data.</text>
</comment>
<protein>
    <submittedName>
        <fullName evidence="2">NrsF family protein</fullName>
    </submittedName>
</protein>
<reference evidence="3" key="1">
    <citation type="journal article" date="2019" name="Int. J. Syst. Evol. Microbiol.">
        <title>The Global Catalogue of Microorganisms (GCM) 10K type strain sequencing project: providing services to taxonomists for standard genome sequencing and annotation.</title>
        <authorList>
            <consortium name="The Broad Institute Genomics Platform"/>
            <consortium name="The Broad Institute Genome Sequencing Center for Infectious Disease"/>
            <person name="Wu L."/>
            <person name="Ma J."/>
        </authorList>
    </citation>
    <scope>NUCLEOTIDE SEQUENCE [LARGE SCALE GENOMIC DNA]</scope>
    <source>
        <strain evidence="3">CGMCC 1.16855</strain>
    </source>
</reference>
<feature type="transmembrane region" description="Helical" evidence="1">
    <location>
        <begin position="64"/>
        <end position="83"/>
    </location>
</feature>
<feature type="transmembrane region" description="Helical" evidence="1">
    <location>
        <begin position="26"/>
        <end position="44"/>
    </location>
</feature>
<evidence type="ECO:0000256" key="1">
    <source>
        <dbReference type="SAM" id="Phobius"/>
    </source>
</evidence>
<keyword evidence="1" id="KW-1133">Transmembrane helix</keyword>
<evidence type="ECO:0000313" key="3">
    <source>
        <dbReference type="Proteomes" id="UP001595420"/>
    </source>
</evidence>
<keyword evidence="1" id="KW-0812">Transmembrane</keyword>
<gene>
    <name evidence="2" type="ORF">ACFOD3_11865</name>
</gene>
<dbReference type="RefSeq" id="WP_216836674.1">
    <property type="nucleotide sequence ID" value="NZ_JAFNJS010000003.1"/>
</dbReference>
<keyword evidence="1" id="KW-0472">Membrane</keyword>